<feature type="region of interest" description="Disordered" evidence="1">
    <location>
        <begin position="960"/>
        <end position="1002"/>
    </location>
</feature>
<dbReference type="GeneID" id="108902032"/>
<feature type="domain" description="Tudor" evidence="2">
    <location>
        <begin position="288"/>
        <end position="348"/>
    </location>
</feature>
<dbReference type="SUPFAM" id="SSF63748">
    <property type="entry name" value="Tudor/PWWP/MBT"/>
    <property type="match status" value="7"/>
</dbReference>
<dbReference type="Gene3D" id="2.40.50.90">
    <property type="match status" value="6"/>
</dbReference>
<dbReference type="Pfam" id="PF00567">
    <property type="entry name" value="TUDOR"/>
    <property type="match status" value="7"/>
</dbReference>
<feature type="domain" description="Tudor" evidence="2">
    <location>
        <begin position="580"/>
        <end position="639"/>
    </location>
</feature>
<sequence length="1722" mass="192930">MCSIPGLPTPGSEVPVLIMRVNLNPSCGLVELWVNMDDGRKHIYEQMKEEIQIPKRVFYASEGDPGDLCLVCISDTWHRARIVSIQSETYDVFLIDQGQPHTATSEALAWAHSDSFLLSPEIESCILANIVSLEDNWPEKATKFLNSLPGKTFKGLVKHVLMPDRTILLDIPTVSKHMCKFGVAKRIPGDEFKSLVLKCLHLPKGEASEAYSITPEQNLNVSWQLEKHDQYFYAELLTNTLETVIVTEVIDPQNIFCKLQIFSKAVKMVSEQIHQDYEESSDFGEVQPRACGYPCAARGTNGRWHRSLLKQNIGTDDTAVKVLHVDEGKTELVPVGDIRPLHEKFLRMPVVTYLCSLDEPGAGDGTGDGTGLTTDQTDYLKSLLLNQTVVARFDHYNISQNVYYVTLYAANAACINNSFLEKAGLSPPSKTEQDSDVQNGSSPATSLSSLGDKQSMDLQNKINVNVEDLQKEPLPSTKNLEVNQRTDDVPTSDTDDIHIKGCSEHPDPLIHNNGNLSTGFPSEVYNTCDDDMFAVGRSVDVKVSCIESLQKFWCQPTENGDSLRLLMQDLQNHYTSADPKPLVESICVARNPDNGIWYRARIIASQNSPVVDVRFIDYGQTRKVPLQDVRPIDPAFLRLNAQAFQCCLFNLENSTDPMAVTWTDAAVAEFQKFVDPGSNIGLKCAVKAVMSDEEGLLLNVVDIERSCDSACKHLAEKCEVQEQTPPQVISETYNHSSYNIEVGEKEKVWVTSSENVGHFHCHLNRNSHLFDKVMENVQQLIGQPQSTEHPLGLNSICLARYTDNHWYRGQIVEMSPRLKVHFVDYGDTLAVNESDVCPFPSEGSFARSVPVQAIPLGLFDVPEEVPQEVNQWFADHAIGHTFTISVVAKGEKGKLIVELFDRSLNVNMKVRERVLKMARQQMTGLNQQTEQQFSNSSQQANVPSEECLTQEVMSVSGLTEITEENEVQSSKEMSARDELKVTSQSETENEHGETPDERQQLTSDVLLKDKESVLAKTSIQGGHSDSGITQHSPPSRPEGSINICMYKWPNISQNKTEEVYASCIVGPHYFWCQYANTEDLDMVSVLTQEAGQIQQDIMFPETLCPGSPCLALFSSDNQWYRAQVIQRTGNTLNVLFIDFGNESDVDIKNVRTMPQSLLDKAPQAFLCSLYGFDDSKGSWDDNVYDDFYNLLVDKPLRVTAFNMEDNSEAAVPQYAVEVENEGMVVNTLIEKYWNLFSTEHAKTEMAQSETILQSGQTELNMTQLNVSTGNVNTCVYKKPDISKNDTVEVYASCIVEPHFFWCQYANTEDINKLSELAEEAGQAQQDMMFAETLGPGSTCLALFSSDNQWYRAQVIQRTDDTLHVMFIDYGNESDVDIKNVRSLPQSLLNVTPQAFLCSLNGFDTSKGSWDDNVYDDFYNLLVDKPLQVTVFNVEDNSEIALPQYAVQIECENVVVNYAMQKYWKPVATEHVVTDSPKTENSLQGGQTESNLTHLVSKGNANASMYMKPKMSMNQTESVYATCIVEPYFFWCQYANTEDINKLSELTQEAGQAQQDMMFEETLGPGSPCLALFSSDNQWYRAQVIQRTGNTLNVLFIDYGNESYVDISNVRSLPQSLLDTAPQAFLCSLSGFDESKGSWDDQVYEDFYNLLVDKALSVTVFSVKDHSEITAPQYAVEVKCDGLVVNTLMKKYWKRLDTDHTLAESLESVAQDETGTMDESDEV</sequence>
<dbReference type="CTD" id="100536102"/>
<evidence type="ECO:0000313" key="3">
    <source>
        <dbReference type="Proteomes" id="UP000694890"/>
    </source>
</evidence>
<evidence type="ECO:0000259" key="2">
    <source>
        <dbReference type="PROSITE" id="PS50304"/>
    </source>
</evidence>
<feature type="region of interest" description="Disordered" evidence="1">
    <location>
        <begin position="926"/>
        <end position="945"/>
    </location>
</feature>
<dbReference type="PROSITE" id="PS50304">
    <property type="entry name" value="TUDOR"/>
    <property type="match status" value="6"/>
</dbReference>
<organism evidence="3 4">
    <name type="scientific">Lates calcarifer</name>
    <name type="common">Barramundi</name>
    <name type="synonym">Holocentrus calcarifer</name>
    <dbReference type="NCBI Taxonomy" id="8187"/>
    <lineage>
        <taxon>Eukaryota</taxon>
        <taxon>Metazoa</taxon>
        <taxon>Chordata</taxon>
        <taxon>Craniata</taxon>
        <taxon>Vertebrata</taxon>
        <taxon>Euteleostomi</taxon>
        <taxon>Actinopterygii</taxon>
        <taxon>Neopterygii</taxon>
        <taxon>Teleostei</taxon>
        <taxon>Neoteleostei</taxon>
        <taxon>Acanthomorphata</taxon>
        <taxon>Carangaria</taxon>
        <taxon>Carangaria incertae sedis</taxon>
        <taxon>Centropomidae</taxon>
        <taxon>Lates</taxon>
    </lineage>
</organism>
<gene>
    <name evidence="4" type="primary">LOC108902032</name>
</gene>
<evidence type="ECO:0000256" key="1">
    <source>
        <dbReference type="SAM" id="MobiDB-lite"/>
    </source>
</evidence>
<feature type="domain" description="Tudor" evidence="2">
    <location>
        <begin position="790"/>
        <end position="846"/>
    </location>
</feature>
<feature type="domain" description="Tudor" evidence="2">
    <location>
        <begin position="1332"/>
        <end position="1390"/>
    </location>
</feature>
<feature type="compositionally biased region" description="Basic and acidic residues" evidence="1">
    <location>
        <begin position="988"/>
        <end position="999"/>
    </location>
</feature>
<name>A0AAJ7QLH9_LATCA</name>
<feature type="region of interest" description="Disordered" evidence="1">
    <location>
        <begin position="1017"/>
        <end position="1036"/>
    </location>
</feature>
<proteinExistence type="predicted"/>
<feature type="compositionally biased region" description="Polar residues" evidence="1">
    <location>
        <begin position="436"/>
        <end position="453"/>
    </location>
</feature>
<dbReference type="Proteomes" id="UP000694890">
    <property type="component" value="Linkage group LG19"/>
</dbReference>
<reference evidence="4" key="1">
    <citation type="submission" date="2025-08" db="UniProtKB">
        <authorList>
            <consortium name="RefSeq"/>
        </authorList>
    </citation>
    <scope>IDENTIFICATION</scope>
    <source>
        <tissue evidence="4">Brain</tissue>
    </source>
</reference>
<dbReference type="InterPro" id="IPR035437">
    <property type="entry name" value="SNase_OB-fold_sf"/>
</dbReference>
<dbReference type="SMART" id="SM00333">
    <property type="entry name" value="TUDOR"/>
    <property type="match status" value="7"/>
</dbReference>
<feature type="domain" description="Tudor" evidence="2">
    <location>
        <begin position="1561"/>
        <end position="1619"/>
    </location>
</feature>
<dbReference type="FunFam" id="2.30.30.140:FF:000018">
    <property type="entry name" value="Serine/threonine-protein kinase 31"/>
    <property type="match status" value="3"/>
</dbReference>
<feature type="compositionally biased region" description="Polar residues" evidence="1">
    <location>
        <begin position="1017"/>
        <end position="1033"/>
    </location>
</feature>
<accession>A0AAJ7QLH9</accession>
<evidence type="ECO:0000313" key="4">
    <source>
        <dbReference type="RefSeq" id="XP_018559246.1"/>
    </source>
</evidence>
<dbReference type="InterPro" id="IPR002999">
    <property type="entry name" value="Tudor"/>
</dbReference>
<protein>
    <submittedName>
        <fullName evidence="4">Tudor domain-containing 6</fullName>
    </submittedName>
</protein>
<dbReference type="KEGG" id="lcf:108902032"/>
<dbReference type="Gene3D" id="2.30.30.140">
    <property type="match status" value="7"/>
</dbReference>
<feature type="domain" description="Tudor" evidence="2">
    <location>
        <begin position="1102"/>
        <end position="1160"/>
    </location>
</feature>
<feature type="compositionally biased region" description="Polar residues" evidence="1">
    <location>
        <begin position="926"/>
        <end position="942"/>
    </location>
</feature>
<feature type="region of interest" description="Disordered" evidence="1">
    <location>
        <begin position="424"/>
        <end position="453"/>
    </location>
</feature>
<dbReference type="RefSeq" id="XP_018559246.1">
    <property type="nucleotide sequence ID" value="XM_018703730.2"/>
</dbReference>
<dbReference type="PANTHER" id="PTHR22948">
    <property type="entry name" value="TUDOR DOMAIN CONTAINING PROTEIN"/>
    <property type="match status" value="1"/>
</dbReference>
<dbReference type="PANTHER" id="PTHR22948:SF7">
    <property type="entry name" value="TUDOR DOMAIN-CONTAINING PROTEIN 15"/>
    <property type="match status" value="1"/>
</dbReference>
<dbReference type="InterPro" id="IPR050621">
    <property type="entry name" value="Tudor_domain_containing"/>
</dbReference>